<reference evidence="8" key="1">
    <citation type="submission" date="2020-08" db="EMBL/GenBank/DDBJ databases">
        <title>Genome public.</title>
        <authorList>
            <person name="Liu C."/>
            <person name="Sun Q."/>
        </authorList>
    </citation>
    <scope>NUCLEOTIDE SEQUENCE</scope>
    <source>
        <strain evidence="8">N12</strain>
    </source>
</reference>
<dbReference type="PROSITE" id="PS51355">
    <property type="entry name" value="GLUTATHIONE_PEROXID_3"/>
    <property type="match status" value="1"/>
</dbReference>
<gene>
    <name evidence="8" type="ORF">H8744_08825</name>
</gene>
<keyword evidence="2 5" id="KW-0575">Peroxidase</keyword>
<dbReference type="Pfam" id="PF00255">
    <property type="entry name" value="GSHPx"/>
    <property type="match status" value="1"/>
</dbReference>
<evidence type="ECO:0000256" key="6">
    <source>
        <dbReference type="SAM" id="SignalP"/>
    </source>
</evidence>
<name>A0A926F3I3_9BACT</name>
<dbReference type="PRINTS" id="PR01011">
    <property type="entry name" value="GLUTPROXDASE"/>
</dbReference>
<dbReference type="PANTHER" id="PTHR11592">
    <property type="entry name" value="GLUTATHIONE PEROXIDASE"/>
    <property type="match status" value="1"/>
</dbReference>
<dbReference type="FunFam" id="3.40.30.10:FF:000010">
    <property type="entry name" value="Glutathione peroxidase"/>
    <property type="match status" value="1"/>
</dbReference>
<protein>
    <recommendedName>
        <fullName evidence="5">Glutathione peroxidase</fullName>
    </recommendedName>
</protein>
<dbReference type="PROSITE" id="PS00460">
    <property type="entry name" value="GLUTATHIONE_PEROXID_1"/>
    <property type="match status" value="1"/>
</dbReference>
<sequence>MKVILSFFLALVMSVAVSAQGKSFYDFTVTTIDGKPYKLSQLKGHKVLVVNVASKCGLTPQYAELQELYDQYKDSGFIIIGFPANNFMGQEPGSNEEIAKFCTLNYDVTFPMMAKISVKGEDMAPLYQWLTEKKQNGKQDAPVQWNFQKFMIDENGQWIGMVPPKESPFSETIVRWIEKK</sequence>
<comment type="similarity">
    <text evidence="1 5">Belongs to the glutathione peroxidase family.</text>
</comment>
<comment type="caution">
    <text evidence="8">The sequence shown here is derived from an EMBL/GenBank/DDBJ whole genome shotgun (WGS) entry which is preliminary data.</text>
</comment>
<evidence type="ECO:0000256" key="5">
    <source>
        <dbReference type="RuleBase" id="RU000499"/>
    </source>
</evidence>
<evidence type="ECO:0000313" key="8">
    <source>
        <dbReference type="EMBL" id="MBC8593345.1"/>
    </source>
</evidence>
<organism evidence="8 9">
    <name type="scientific">Jilunia laotingensis</name>
    <dbReference type="NCBI Taxonomy" id="2763675"/>
    <lineage>
        <taxon>Bacteria</taxon>
        <taxon>Pseudomonadati</taxon>
        <taxon>Bacteroidota</taxon>
        <taxon>Bacteroidia</taxon>
        <taxon>Bacteroidales</taxon>
        <taxon>Bacteroidaceae</taxon>
        <taxon>Jilunia</taxon>
    </lineage>
</organism>
<feature type="signal peptide" evidence="6">
    <location>
        <begin position="1"/>
        <end position="19"/>
    </location>
</feature>
<evidence type="ECO:0000256" key="2">
    <source>
        <dbReference type="ARBA" id="ARBA00022559"/>
    </source>
</evidence>
<proteinExistence type="inferred from homology"/>
<dbReference type="InterPro" id="IPR013766">
    <property type="entry name" value="Thioredoxin_domain"/>
</dbReference>
<dbReference type="PIRSF" id="PIRSF000303">
    <property type="entry name" value="Glutathion_perox"/>
    <property type="match status" value="1"/>
</dbReference>
<dbReference type="GO" id="GO:0034599">
    <property type="term" value="P:cellular response to oxidative stress"/>
    <property type="evidence" value="ECO:0007669"/>
    <property type="project" value="TreeGrafter"/>
</dbReference>
<dbReference type="PANTHER" id="PTHR11592:SF78">
    <property type="entry name" value="GLUTATHIONE PEROXIDASE"/>
    <property type="match status" value="1"/>
</dbReference>
<dbReference type="CDD" id="cd00340">
    <property type="entry name" value="GSH_Peroxidase"/>
    <property type="match status" value="1"/>
</dbReference>
<dbReference type="InterPro" id="IPR000889">
    <property type="entry name" value="Glutathione_peroxidase"/>
</dbReference>
<dbReference type="InterPro" id="IPR029759">
    <property type="entry name" value="GPX_AS"/>
</dbReference>
<dbReference type="RefSeq" id="WP_262434488.1">
    <property type="nucleotide sequence ID" value="NZ_JACRTF010000001.1"/>
</dbReference>
<accession>A0A926F3I3</accession>
<feature type="chain" id="PRO_5038038337" description="Glutathione peroxidase" evidence="6">
    <location>
        <begin position="20"/>
        <end position="180"/>
    </location>
</feature>
<dbReference type="SUPFAM" id="SSF52833">
    <property type="entry name" value="Thioredoxin-like"/>
    <property type="match status" value="1"/>
</dbReference>
<dbReference type="InterPro" id="IPR036249">
    <property type="entry name" value="Thioredoxin-like_sf"/>
</dbReference>
<keyword evidence="3 5" id="KW-0560">Oxidoreductase</keyword>
<keyword evidence="9" id="KW-1185">Reference proteome</keyword>
<keyword evidence="6" id="KW-0732">Signal</keyword>
<evidence type="ECO:0000256" key="4">
    <source>
        <dbReference type="PIRSR" id="PIRSR000303-1"/>
    </source>
</evidence>
<dbReference type="GO" id="GO:0004601">
    <property type="term" value="F:peroxidase activity"/>
    <property type="evidence" value="ECO:0007669"/>
    <property type="project" value="UniProtKB-KW"/>
</dbReference>
<dbReference type="AlphaFoldDB" id="A0A926F3I3"/>
<evidence type="ECO:0000313" key="9">
    <source>
        <dbReference type="Proteomes" id="UP000651085"/>
    </source>
</evidence>
<feature type="active site" evidence="4">
    <location>
        <position position="56"/>
    </location>
</feature>
<dbReference type="EMBL" id="JACRTF010000001">
    <property type="protein sequence ID" value="MBC8593345.1"/>
    <property type="molecule type" value="Genomic_DNA"/>
</dbReference>
<dbReference type="Gene3D" id="3.40.30.10">
    <property type="entry name" value="Glutaredoxin"/>
    <property type="match status" value="1"/>
</dbReference>
<feature type="domain" description="Thioredoxin" evidence="7">
    <location>
        <begin position="18"/>
        <end position="180"/>
    </location>
</feature>
<evidence type="ECO:0000256" key="3">
    <source>
        <dbReference type="ARBA" id="ARBA00023002"/>
    </source>
</evidence>
<dbReference type="PROSITE" id="PS51352">
    <property type="entry name" value="THIOREDOXIN_2"/>
    <property type="match status" value="1"/>
</dbReference>
<evidence type="ECO:0000256" key="1">
    <source>
        <dbReference type="ARBA" id="ARBA00006926"/>
    </source>
</evidence>
<dbReference type="Proteomes" id="UP000651085">
    <property type="component" value="Unassembled WGS sequence"/>
</dbReference>
<evidence type="ECO:0000259" key="7">
    <source>
        <dbReference type="PROSITE" id="PS51352"/>
    </source>
</evidence>